<evidence type="ECO:0000256" key="1">
    <source>
        <dbReference type="SAM" id="Phobius"/>
    </source>
</evidence>
<reference evidence="3" key="2">
    <citation type="submission" date="2015-07" db="EMBL/GenBank/DDBJ databases">
        <authorList>
            <person name="Noorani M."/>
        </authorList>
    </citation>
    <scope>NUCLEOTIDE SEQUENCE</scope>
    <source>
        <strain evidence="3">Yugu1</strain>
    </source>
</reference>
<evidence type="ECO:0000313" key="3">
    <source>
        <dbReference type="EMBL" id="RCV41049.1"/>
    </source>
</evidence>
<keyword evidence="1" id="KW-0472">Membrane</keyword>
<proteinExistence type="predicted"/>
<organism evidence="3">
    <name type="scientific">Setaria italica</name>
    <name type="common">Foxtail millet</name>
    <name type="synonym">Panicum italicum</name>
    <dbReference type="NCBI Taxonomy" id="4555"/>
    <lineage>
        <taxon>Eukaryota</taxon>
        <taxon>Viridiplantae</taxon>
        <taxon>Streptophyta</taxon>
        <taxon>Embryophyta</taxon>
        <taxon>Tracheophyta</taxon>
        <taxon>Spermatophyta</taxon>
        <taxon>Magnoliopsida</taxon>
        <taxon>Liliopsida</taxon>
        <taxon>Poales</taxon>
        <taxon>Poaceae</taxon>
        <taxon>PACMAD clade</taxon>
        <taxon>Panicoideae</taxon>
        <taxon>Panicodae</taxon>
        <taxon>Paniceae</taxon>
        <taxon>Cenchrinae</taxon>
        <taxon>Setaria</taxon>
    </lineage>
</organism>
<dbReference type="Gene3D" id="3.40.33.10">
    <property type="entry name" value="CAP"/>
    <property type="match status" value="1"/>
</dbReference>
<dbReference type="InterPro" id="IPR014044">
    <property type="entry name" value="CAP_dom"/>
</dbReference>
<dbReference type="PRINTS" id="PR00837">
    <property type="entry name" value="V5TPXLIKE"/>
</dbReference>
<protein>
    <recommendedName>
        <fullName evidence="2">SCP domain-containing protein</fullName>
    </recommendedName>
</protein>
<dbReference type="AlphaFoldDB" id="A0A368SF45"/>
<accession>A0A368SF45</accession>
<feature type="domain" description="SCP" evidence="2">
    <location>
        <begin position="139"/>
        <end position="273"/>
    </location>
</feature>
<dbReference type="OrthoDB" id="337038at2759"/>
<dbReference type="SMART" id="SM00198">
    <property type="entry name" value="SCP"/>
    <property type="match status" value="1"/>
</dbReference>
<gene>
    <name evidence="3" type="ORF">SETIT_9G104900v2</name>
</gene>
<dbReference type="InterPro" id="IPR035940">
    <property type="entry name" value="CAP_sf"/>
</dbReference>
<name>A0A368SF45_SETIT</name>
<keyword evidence="1" id="KW-1133">Transmembrane helix</keyword>
<dbReference type="FunFam" id="3.40.33.10:FF:000004">
    <property type="entry name" value="CAP, cysteine-rich secretory protein, antigen 5"/>
    <property type="match status" value="1"/>
</dbReference>
<dbReference type="InterPro" id="IPR001283">
    <property type="entry name" value="CRISP-related"/>
</dbReference>
<keyword evidence="1" id="KW-0812">Transmembrane</keyword>
<evidence type="ECO:0000259" key="2">
    <source>
        <dbReference type="SMART" id="SM00198"/>
    </source>
</evidence>
<reference evidence="3" key="1">
    <citation type="journal article" date="2012" name="Nat. Biotechnol.">
        <title>Reference genome sequence of the model plant Setaria.</title>
        <authorList>
            <person name="Bennetzen J.L."/>
            <person name="Schmutz J."/>
            <person name="Wang H."/>
            <person name="Percifield R."/>
            <person name="Hawkins J."/>
            <person name="Pontaroli A.C."/>
            <person name="Estep M."/>
            <person name="Feng L."/>
            <person name="Vaughn J.N."/>
            <person name="Grimwood J."/>
            <person name="Jenkins J."/>
            <person name="Barry K."/>
            <person name="Lindquist E."/>
            <person name="Hellsten U."/>
            <person name="Deshpande S."/>
            <person name="Wang X."/>
            <person name="Wu X."/>
            <person name="Mitros T."/>
            <person name="Triplett J."/>
            <person name="Yang X."/>
            <person name="Ye C.Y."/>
            <person name="Mauro-Herrera M."/>
            <person name="Wang L."/>
            <person name="Li P."/>
            <person name="Sharma M."/>
            <person name="Sharma R."/>
            <person name="Ronald P.C."/>
            <person name="Panaud O."/>
            <person name="Kellogg E.A."/>
            <person name="Brutnell T.P."/>
            <person name="Doust A.N."/>
            <person name="Tuskan G.A."/>
            <person name="Rokhsar D."/>
            <person name="Devos K.M."/>
        </authorList>
    </citation>
    <scope>NUCLEOTIDE SEQUENCE [LARGE SCALE GENOMIC DNA]</scope>
    <source>
        <strain evidence="3">Yugu1</strain>
    </source>
</reference>
<dbReference type="PANTHER" id="PTHR10334">
    <property type="entry name" value="CYSTEINE-RICH SECRETORY PROTEIN-RELATED"/>
    <property type="match status" value="1"/>
</dbReference>
<dbReference type="Pfam" id="PF00188">
    <property type="entry name" value="CAP"/>
    <property type="match status" value="1"/>
</dbReference>
<feature type="transmembrane region" description="Helical" evidence="1">
    <location>
        <begin position="85"/>
        <end position="104"/>
    </location>
</feature>
<dbReference type="SUPFAM" id="SSF55797">
    <property type="entry name" value="PR-1-like"/>
    <property type="match status" value="1"/>
</dbReference>
<sequence length="277" mass="28906">MDPSDERPRPRHHAVAVGTKYKEAPRAGRRRHLPVPGAQLSSLTRLPTTLRASSRAHSLSFTEPLLSSPTPDLMVPSRCSRHHRLLPTTMAAACFLLLLALYAAPAPAHGARALTRGGAGAVTKAAQQGGTSSNATAAAAANEYLAPHNQARAAVGVAPLRWSGDLASAAAAVVVRQQRQGGCAFADMGGSPYGANQGWASYRAAPGEVVASWVATGQYYTHANNTCAPGRQCGTYTQVVWRRTAEVGCAQATCATGATLTVCLYNPHGNVQGQSPY</sequence>
<dbReference type="EMBL" id="CM003536">
    <property type="protein sequence ID" value="RCV41049.1"/>
    <property type="molecule type" value="Genomic_DNA"/>
</dbReference>